<feature type="domain" description="Cytochrome c" evidence="11">
    <location>
        <begin position="47"/>
        <end position="177"/>
    </location>
</feature>
<feature type="binding site" description="covalent" evidence="9">
    <location>
        <position position="60"/>
    </location>
    <ligand>
        <name>heme c</name>
        <dbReference type="ChEBI" id="CHEBI:61717"/>
    </ligand>
</feature>
<comment type="caution">
    <text evidence="12">The sequence shown here is derived from an EMBL/GenBank/DDBJ whole genome shotgun (WGS) entry which is preliminary data.</text>
</comment>
<keyword evidence="13" id="KW-1185">Reference proteome</keyword>
<protein>
    <recommendedName>
        <fullName evidence="2">Cytochrome c1</fullName>
    </recommendedName>
</protein>
<keyword evidence="3 9" id="KW-0349">Heme</keyword>
<comment type="subcellular location">
    <subcellularLocation>
        <location evidence="1">Membrane</location>
    </subcellularLocation>
</comment>
<dbReference type="EMBL" id="BJYZ01000013">
    <property type="protein sequence ID" value="GEO39015.1"/>
    <property type="molecule type" value="Genomic_DNA"/>
</dbReference>
<dbReference type="Proteomes" id="UP000321523">
    <property type="component" value="Unassembled WGS sequence"/>
</dbReference>
<dbReference type="InterPro" id="IPR002326">
    <property type="entry name" value="Cyt_c1"/>
</dbReference>
<comment type="cofactor">
    <cofactor evidence="9">
        <name>heme c</name>
        <dbReference type="ChEBI" id="CHEBI:61717"/>
    </cofactor>
    <text evidence="9">Binds 1 heme c group covalently per subunit.</text>
</comment>
<keyword evidence="5 9" id="KW-0479">Metal-binding</keyword>
<dbReference type="OrthoDB" id="9808471at2"/>
<dbReference type="Pfam" id="PF02167">
    <property type="entry name" value="Cytochrom_C1"/>
    <property type="match status" value="1"/>
</dbReference>
<dbReference type="PROSITE" id="PS51007">
    <property type="entry name" value="CYTC"/>
    <property type="match status" value="1"/>
</dbReference>
<evidence type="ECO:0000256" key="6">
    <source>
        <dbReference type="ARBA" id="ARBA00022989"/>
    </source>
</evidence>
<dbReference type="RefSeq" id="WP_044433623.1">
    <property type="nucleotide sequence ID" value="NZ_BJYZ01000013.1"/>
</dbReference>
<dbReference type="GO" id="GO:0016020">
    <property type="term" value="C:membrane"/>
    <property type="evidence" value="ECO:0007669"/>
    <property type="project" value="UniProtKB-SubCell"/>
</dbReference>
<accession>A0A512DRG6</accession>
<dbReference type="PRINTS" id="PR00603">
    <property type="entry name" value="CYTOCHROMEC1"/>
</dbReference>
<sequence length="255" mass="27639">MRSLKKVILAAAIGLGLTGSAFAAGEQIELPKQEWSHSGIFGTFDRASLQRGFQVYKEVCSTCHGMSLVSYRNLTALGFNADEVKAIAAQYTVMGGPNDAGEMVERPAIPADHFKAPFPNEQAARAANGGAYPPDLSLMAKARPGGEDYIYALLTGFEEPPADVKVPDGMYYNKYFPGHLIGMPGILQDDSVTYTDNTPATQAQLAHDVSAFLAWAAEPHLEARKQTGVKVILFLLVFTGMMYAVKRKVWADAHH</sequence>
<feature type="binding site" description="covalent" evidence="9">
    <location>
        <position position="63"/>
    </location>
    <ligand>
        <name>heme c</name>
        <dbReference type="ChEBI" id="CHEBI:61717"/>
    </ligand>
</feature>
<dbReference type="InterPro" id="IPR009056">
    <property type="entry name" value="Cyt_c-like_dom"/>
</dbReference>
<evidence type="ECO:0000313" key="13">
    <source>
        <dbReference type="Proteomes" id="UP000321523"/>
    </source>
</evidence>
<evidence type="ECO:0000256" key="4">
    <source>
        <dbReference type="ARBA" id="ARBA00022692"/>
    </source>
</evidence>
<dbReference type="PANTHER" id="PTHR10266">
    <property type="entry name" value="CYTOCHROME C1"/>
    <property type="match status" value="1"/>
</dbReference>
<gene>
    <name evidence="12" type="ORF">SAE02_31630</name>
</gene>
<keyword evidence="4" id="KW-0812">Transmembrane</keyword>
<dbReference type="SUPFAM" id="SSF46626">
    <property type="entry name" value="Cytochrome c"/>
    <property type="match status" value="1"/>
</dbReference>
<evidence type="ECO:0000256" key="1">
    <source>
        <dbReference type="ARBA" id="ARBA00004370"/>
    </source>
</evidence>
<evidence type="ECO:0000256" key="7">
    <source>
        <dbReference type="ARBA" id="ARBA00023004"/>
    </source>
</evidence>
<reference evidence="12 13" key="1">
    <citation type="submission" date="2019-07" db="EMBL/GenBank/DDBJ databases">
        <title>Whole genome shotgun sequence of Skermanella aerolata NBRC 106429.</title>
        <authorList>
            <person name="Hosoyama A."/>
            <person name="Uohara A."/>
            <person name="Ohji S."/>
            <person name="Ichikawa N."/>
        </authorList>
    </citation>
    <scope>NUCLEOTIDE SEQUENCE [LARGE SCALE GENOMIC DNA]</scope>
    <source>
        <strain evidence="12 13">NBRC 106429</strain>
    </source>
</reference>
<organism evidence="12 13">
    <name type="scientific">Skermanella aerolata</name>
    <dbReference type="NCBI Taxonomy" id="393310"/>
    <lineage>
        <taxon>Bacteria</taxon>
        <taxon>Pseudomonadati</taxon>
        <taxon>Pseudomonadota</taxon>
        <taxon>Alphaproteobacteria</taxon>
        <taxon>Rhodospirillales</taxon>
        <taxon>Azospirillaceae</taxon>
        <taxon>Skermanella</taxon>
    </lineage>
</organism>
<dbReference type="FunFam" id="1.10.760.10:FF:000011">
    <property type="entry name" value="Cytochrome c1, putative"/>
    <property type="match status" value="1"/>
</dbReference>
<dbReference type="AlphaFoldDB" id="A0A512DRG6"/>
<evidence type="ECO:0000256" key="3">
    <source>
        <dbReference type="ARBA" id="ARBA00022617"/>
    </source>
</evidence>
<keyword evidence="6" id="KW-1133">Transmembrane helix</keyword>
<keyword evidence="7 9" id="KW-0408">Iron</keyword>
<feature type="signal peptide" evidence="10">
    <location>
        <begin position="1"/>
        <end position="23"/>
    </location>
</feature>
<evidence type="ECO:0000256" key="8">
    <source>
        <dbReference type="ARBA" id="ARBA00023136"/>
    </source>
</evidence>
<evidence type="ECO:0000256" key="10">
    <source>
        <dbReference type="SAM" id="SignalP"/>
    </source>
</evidence>
<dbReference type="GO" id="GO:0009055">
    <property type="term" value="F:electron transfer activity"/>
    <property type="evidence" value="ECO:0007669"/>
    <property type="project" value="InterPro"/>
</dbReference>
<dbReference type="PANTHER" id="PTHR10266:SF3">
    <property type="entry name" value="CYTOCHROME C1, HEME PROTEIN, MITOCHONDRIAL"/>
    <property type="match status" value="1"/>
</dbReference>
<dbReference type="InterPro" id="IPR036909">
    <property type="entry name" value="Cyt_c-like_dom_sf"/>
</dbReference>
<feature type="binding site" description="covalent" evidence="9">
    <location>
        <position position="64"/>
    </location>
    <ligand>
        <name>heme c</name>
        <dbReference type="ChEBI" id="CHEBI:61717"/>
    </ligand>
</feature>
<dbReference type="GO" id="GO:0046872">
    <property type="term" value="F:metal ion binding"/>
    <property type="evidence" value="ECO:0007669"/>
    <property type="project" value="UniProtKB-KW"/>
</dbReference>
<evidence type="ECO:0000256" key="5">
    <source>
        <dbReference type="ARBA" id="ARBA00022723"/>
    </source>
</evidence>
<evidence type="ECO:0000313" key="12">
    <source>
        <dbReference type="EMBL" id="GEO39015.1"/>
    </source>
</evidence>
<evidence type="ECO:0000259" key="11">
    <source>
        <dbReference type="PROSITE" id="PS51007"/>
    </source>
</evidence>
<name>A0A512DRG6_9PROT</name>
<evidence type="ECO:0000256" key="9">
    <source>
        <dbReference type="PIRSR" id="PIRSR602326-1"/>
    </source>
</evidence>
<dbReference type="GO" id="GO:0020037">
    <property type="term" value="F:heme binding"/>
    <property type="evidence" value="ECO:0007669"/>
    <property type="project" value="InterPro"/>
</dbReference>
<feature type="binding site" description="covalent" evidence="9">
    <location>
        <position position="183"/>
    </location>
    <ligand>
        <name>heme c</name>
        <dbReference type="ChEBI" id="CHEBI:61717"/>
    </ligand>
</feature>
<feature type="chain" id="PRO_5021807847" description="Cytochrome c1" evidence="10">
    <location>
        <begin position="24"/>
        <end position="255"/>
    </location>
</feature>
<dbReference type="Gene3D" id="1.20.5.100">
    <property type="entry name" value="Cytochrome c1, transmembrane anchor, C-terminal"/>
    <property type="match status" value="1"/>
</dbReference>
<proteinExistence type="predicted"/>
<keyword evidence="8" id="KW-0472">Membrane</keyword>
<keyword evidence="10" id="KW-0732">Signal</keyword>
<evidence type="ECO:0000256" key="2">
    <source>
        <dbReference type="ARBA" id="ARBA00016165"/>
    </source>
</evidence>
<dbReference type="Gene3D" id="1.10.760.10">
    <property type="entry name" value="Cytochrome c-like domain"/>
    <property type="match status" value="1"/>
</dbReference>